<dbReference type="GO" id="GO:0005886">
    <property type="term" value="C:plasma membrane"/>
    <property type="evidence" value="ECO:0007669"/>
    <property type="project" value="TreeGrafter"/>
</dbReference>
<dbReference type="Gene3D" id="1.10.287.770">
    <property type="entry name" value="YojJ-like"/>
    <property type="match status" value="1"/>
</dbReference>
<evidence type="ECO:0000256" key="1">
    <source>
        <dbReference type="ARBA" id="ARBA00004141"/>
    </source>
</evidence>
<dbReference type="AlphaFoldDB" id="A0A9J6BDF4"/>
<keyword evidence="9 13" id="KW-0472">Membrane</keyword>
<evidence type="ECO:0000256" key="13">
    <source>
        <dbReference type="SAM" id="Phobius"/>
    </source>
</evidence>
<keyword evidence="11 12" id="KW-0407">Ion channel</keyword>
<evidence type="ECO:0000256" key="9">
    <source>
        <dbReference type="ARBA" id="ARBA00023136"/>
    </source>
</evidence>
<dbReference type="Gene3D" id="1.10.287.820">
    <property type="entry name" value="Acid-sensing ion channel domain"/>
    <property type="match status" value="1"/>
</dbReference>
<keyword evidence="10 12" id="KW-0739">Sodium transport</keyword>
<evidence type="ECO:0000256" key="2">
    <source>
        <dbReference type="ARBA" id="ARBA00007193"/>
    </source>
</evidence>
<keyword evidence="7" id="KW-0915">Sodium</keyword>
<gene>
    <name evidence="14" type="ORF">PVAND_015629</name>
</gene>
<evidence type="ECO:0000313" key="15">
    <source>
        <dbReference type="Proteomes" id="UP001107558"/>
    </source>
</evidence>
<reference evidence="14" key="1">
    <citation type="submission" date="2021-03" db="EMBL/GenBank/DDBJ databases">
        <title>Chromosome level genome of the anhydrobiotic midge Polypedilum vanderplanki.</title>
        <authorList>
            <person name="Yoshida Y."/>
            <person name="Kikawada T."/>
            <person name="Gusev O."/>
        </authorList>
    </citation>
    <scope>NUCLEOTIDE SEQUENCE</scope>
    <source>
        <strain evidence="14">NIAS01</strain>
        <tissue evidence="14">Whole body or cell culture</tissue>
    </source>
</reference>
<keyword evidence="15" id="KW-1185">Reference proteome</keyword>
<keyword evidence="4 12" id="KW-0894">Sodium channel</keyword>
<feature type="transmembrane region" description="Helical" evidence="13">
    <location>
        <begin position="32"/>
        <end position="49"/>
    </location>
</feature>
<organism evidence="14 15">
    <name type="scientific">Polypedilum vanderplanki</name>
    <name type="common">Sleeping chironomid midge</name>
    <dbReference type="NCBI Taxonomy" id="319348"/>
    <lineage>
        <taxon>Eukaryota</taxon>
        <taxon>Metazoa</taxon>
        <taxon>Ecdysozoa</taxon>
        <taxon>Arthropoda</taxon>
        <taxon>Hexapoda</taxon>
        <taxon>Insecta</taxon>
        <taxon>Pterygota</taxon>
        <taxon>Neoptera</taxon>
        <taxon>Endopterygota</taxon>
        <taxon>Diptera</taxon>
        <taxon>Nematocera</taxon>
        <taxon>Chironomoidea</taxon>
        <taxon>Chironomidae</taxon>
        <taxon>Chironominae</taxon>
        <taxon>Polypedilum</taxon>
        <taxon>Polypedilum</taxon>
    </lineage>
</organism>
<evidence type="ECO:0000256" key="4">
    <source>
        <dbReference type="ARBA" id="ARBA00022461"/>
    </source>
</evidence>
<dbReference type="GO" id="GO:0015280">
    <property type="term" value="F:ligand-gated sodium channel activity"/>
    <property type="evidence" value="ECO:0007669"/>
    <property type="project" value="TreeGrafter"/>
</dbReference>
<dbReference type="OrthoDB" id="6628406at2759"/>
<dbReference type="Pfam" id="PF00858">
    <property type="entry name" value="ASC"/>
    <property type="match status" value="1"/>
</dbReference>
<evidence type="ECO:0000256" key="6">
    <source>
        <dbReference type="ARBA" id="ARBA00022989"/>
    </source>
</evidence>
<dbReference type="PANTHER" id="PTHR11690">
    <property type="entry name" value="AMILORIDE-SENSITIVE SODIUM CHANNEL-RELATED"/>
    <property type="match status" value="1"/>
</dbReference>
<evidence type="ECO:0000256" key="11">
    <source>
        <dbReference type="ARBA" id="ARBA00023303"/>
    </source>
</evidence>
<sequence>MTNSKISSFANESSIHGIKFIFNPKSHKISRLLWTLSFTLSIFGLIYYSKSVFVKYNSKPDFGVKIQQVAISKIPFPAVTICAPFFASPEFANFNEIMSKITNDNATEKEIKYFIANLFACDSKFLGNLFLEFNLTNFNIVELIKESSVNRFKFLNICEFEMYRSECHEIFTDRGICYTENLQHFETIYDNNSISNDFYFESNQNSETIWSLDRGYFDKSSQKIPFRANKKNIFTAIIAMKNSIADNVCISNGKSFTFILHLPNEIPTFFHDQFSLPYENIKTVTLTATKFKADEELKNYSPKIRSCYFENEKKLKFFKSYTKNICDLECLANKTLEICGCVKFSMPREEGTPVCGLDKIECYLEVIDNWPEEDIEAPCDCLKTCNDIEYSIRYEKLSNSEHIEALIEKIEQENLKNGTITELFIGFKDHIVTEYETFVAYKLQNLIADIGGLLGLFLGCSVLSLIEIIYYFYEILKGKRNAANDGSF</sequence>
<dbReference type="PANTHER" id="PTHR11690:SF288">
    <property type="entry name" value="AMILORIDE-SENSITIVE NA+ CHANNEL-RELATED"/>
    <property type="match status" value="1"/>
</dbReference>
<evidence type="ECO:0000256" key="12">
    <source>
        <dbReference type="RuleBase" id="RU000679"/>
    </source>
</evidence>
<comment type="caution">
    <text evidence="14">The sequence shown here is derived from an EMBL/GenBank/DDBJ whole genome shotgun (WGS) entry which is preliminary data.</text>
</comment>
<protein>
    <submittedName>
        <fullName evidence="14">Uncharacterized protein</fullName>
    </submittedName>
</protein>
<proteinExistence type="inferred from homology"/>
<comment type="subcellular location">
    <subcellularLocation>
        <location evidence="1">Membrane</location>
        <topology evidence="1">Multi-pass membrane protein</topology>
    </subcellularLocation>
</comment>
<evidence type="ECO:0000256" key="7">
    <source>
        <dbReference type="ARBA" id="ARBA00023053"/>
    </source>
</evidence>
<dbReference type="EMBL" id="JADBJN010000004">
    <property type="protein sequence ID" value="KAG5667655.1"/>
    <property type="molecule type" value="Genomic_DNA"/>
</dbReference>
<name>A0A9J6BDF4_POLVA</name>
<dbReference type="PRINTS" id="PR01078">
    <property type="entry name" value="AMINACHANNEL"/>
</dbReference>
<evidence type="ECO:0000256" key="3">
    <source>
        <dbReference type="ARBA" id="ARBA00022448"/>
    </source>
</evidence>
<dbReference type="InterPro" id="IPR001873">
    <property type="entry name" value="ENaC"/>
</dbReference>
<evidence type="ECO:0000256" key="10">
    <source>
        <dbReference type="ARBA" id="ARBA00023201"/>
    </source>
</evidence>
<evidence type="ECO:0000313" key="14">
    <source>
        <dbReference type="EMBL" id="KAG5667655.1"/>
    </source>
</evidence>
<keyword evidence="6 13" id="KW-1133">Transmembrane helix</keyword>
<accession>A0A9J6BDF4</accession>
<keyword evidence="8 12" id="KW-0406">Ion transport</keyword>
<keyword evidence="3 12" id="KW-0813">Transport</keyword>
<dbReference type="Proteomes" id="UP001107558">
    <property type="component" value="Chromosome 4"/>
</dbReference>
<feature type="transmembrane region" description="Helical" evidence="13">
    <location>
        <begin position="450"/>
        <end position="473"/>
    </location>
</feature>
<keyword evidence="5 12" id="KW-0812">Transmembrane</keyword>
<evidence type="ECO:0000256" key="5">
    <source>
        <dbReference type="ARBA" id="ARBA00022692"/>
    </source>
</evidence>
<evidence type="ECO:0000256" key="8">
    <source>
        <dbReference type="ARBA" id="ARBA00023065"/>
    </source>
</evidence>
<comment type="similarity">
    <text evidence="2 12">Belongs to the amiloride-sensitive sodium channel (TC 1.A.6) family.</text>
</comment>